<dbReference type="InterPro" id="IPR050109">
    <property type="entry name" value="HTH-type_TetR-like_transc_reg"/>
</dbReference>
<dbReference type="PANTHER" id="PTHR30055:SF175">
    <property type="entry name" value="HTH-TYPE TRANSCRIPTIONAL REPRESSOR KSTR2"/>
    <property type="match status" value="1"/>
</dbReference>
<evidence type="ECO:0000256" key="4">
    <source>
        <dbReference type="ARBA" id="ARBA00023163"/>
    </source>
</evidence>
<gene>
    <name evidence="7" type="ORF">FHR32_008584</name>
</gene>
<evidence type="ECO:0000313" key="8">
    <source>
        <dbReference type="Proteomes" id="UP000534286"/>
    </source>
</evidence>
<dbReference type="InterPro" id="IPR009057">
    <property type="entry name" value="Homeodomain-like_sf"/>
</dbReference>
<dbReference type="InterPro" id="IPR001647">
    <property type="entry name" value="HTH_TetR"/>
</dbReference>
<evidence type="ECO:0000259" key="6">
    <source>
        <dbReference type="PROSITE" id="PS50977"/>
    </source>
</evidence>
<accession>A0A7W7S5C4</accession>
<evidence type="ECO:0000256" key="5">
    <source>
        <dbReference type="PROSITE-ProRule" id="PRU00335"/>
    </source>
</evidence>
<evidence type="ECO:0000313" key="7">
    <source>
        <dbReference type="EMBL" id="MBB4944181.1"/>
    </source>
</evidence>
<dbReference type="PRINTS" id="PR00455">
    <property type="entry name" value="HTHTETR"/>
</dbReference>
<dbReference type="PANTHER" id="PTHR30055">
    <property type="entry name" value="HTH-TYPE TRANSCRIPTIONAL REGULATOR RUTR"/>
    <property type="match status" value="1"/>
</dbReference>
<dbReference type="Pfam" id="PF17932">
    <property type="entry name" value="TetR_C_24"/>
    <property type="match status" value="1"/>
</dbReference>
<dbReference type="Gene3D" id="1.10.357.10">
    <property type="entry name" value="Tetracycline Repressor, domain 2"/>
    <property type="match status" value="1"/>
</dbReference>
<keyword evidence="8" id="KW-1185">Reference proteome</keyword>
<dbReference type="AlphaFoldDB" id="A0A7W7S5C4"/>
<dbReference type="RefSeq" id="WP_184760050.1">
    <property type="nucleotide sequence ID" value="NZ_BAABEK010000040.1"/>
</dbReference>
<feature type="domain" description="HTH tetR-type" evidence="6">
    <location>
        <begin position="18"/>
        <end position="78"/>
    </location>
</feature>
<evidence type="ECO:0000256" key="2">
    <source>
        <dbReference type="ARBA" id="ARBA00023015"/>
    </source>
</evidence>
<dbReference type="GO" id="GO:0003700">
    <property type="term" value="F:DNA-binding transcription factor activity"/>
    <property type="evidence" value="ECO:0007669"/>
    <property type="project" value="TreeGrafter"/>
</dbReference>
<dbReference type="SUPFAM" id="SSF46689">
    <property type="entry name" value="Homeodomain-like"/>
    <property type="match status" value="1"/>
</dbReference>
<dbReference type="Proteomes" id="UP000534286">
    <property type="component" value="Unassembled WGS sequence"/>
</dbReference>
<reference evidence="7 8" key="1">
    <citation type="submission" date="2020-08" db="EMBL/GenBank/DDBJ databases">
        <title>Sequencing the genomes of 1000 actinobacteria strains.</title>
        <authorList>
            <person name="Klenk H.-P."/>
        </authorList>
    </citation>
    <scope>NUCLEOTIDE SEQUENCE [LARGE SCALE GENOMIC DNA]</scope>
    <source>
        <strain evidence="7 8">DSM 43023</strain>
    </source>
</reference>
<dbReference type="PROSITE" id="PS50977">
    <property type="entry name" value="HTH_TETR_2"/>
    <property type="match status" value="1"/>
</dbReference>
<dbReference type="Gene3D" id="1.10.10.60">
    <property type="entry name" value="Homeodomain-like"/>
    <property type="match status" value="1"/>
</dbReference>
<dbReference type="GO" id="GO:0000976">
    <property type="term" value="F:transcription cis-regulatory region binding"/>
    <property type="evidence" value="ECO:0007669"/>
    <property type="project" value="TreeGrafter"/>
</dbReference>
<dbReference type="InterPro" id="IPR036271">
    <property type="entry name" value="Tet_transcr_reg_TetR-rel_C_sf"/>
</dbReference>
<dbReference type="InterPro" id="IPR041490">
    <property type="entry name" value="KstR2_TetR_C"/>
</dbReference>
<dbReference type="SUPFAM" id="SSF48498">
    <property type="entry name" value="Tetracyclin repressor-like, C-terminal domain"/>
    <property type="match status" value="1"/>
</dbReference>
<organism evidence="7 8">
    <name type="scientific">Streptosporangium album</name>
    <dbReference type="NCBI Taxonomy" id="47479"/>
    <lineage>
        <taxon>Bacteria</taxon>
        <taxon>Bacillati</taxon>
        <taxon>Actinomycetota</taxon>
        <taxon>Actinomycetes</taxon>
        <taxon>Streptosporangiales</taxon>
        <taxon>Streptosporangiaceae</taxon>
        <taxon>Streptosporangium</taxon>
    </lineage>
</organism>
<protein>
    <submittedName>
        <fullName evidence="7">AcrR family transcriptional regulator</fullName>
    </submittedName>
</protein>
<dbReference type="Pfam" id="PF00440">
    <property type="entry name" value="TetR_N"/>
    <property type="match status" value="1"/>
</dbReference>
<sequence>MTQRRTSGVATKPRANGEERWEEIVTAAAKIFSQKGYAATSLQDIASAVGILKGSMYHYIKNKEDLLFELVRRALDVQMPVLVEEASAGARSAPERLRSFIRRWMGFSRAQRLWSRVAENEFSQLSGKRYKEVVAERDKFSDFVKGIIEQGIREGAFDPATNPSVVTSSLFELMNSTPKWFKPSGDLSYGELAEWYATFVIRGIGGPDFRDRNGASLAEPNAEL</sequence>
<evidence type="ECO:0000256" key="1">
    <source>
        <dbReference type="ARBA" id="ARBA00022491"/>
    </source>
</evidence>
<keyword evidence="1" id="KW-0678">Repressor</keyword>
<keyword evidence="2" id="KW-0805">Transcription regulation</keyword>
<name>A0A7W7S5C4_9ACTN</name>
<dbReference type="EMBL" id="JACHJU010000007">
    <property type="protein sequence ID" value="MBB4944181.1"/>
    <property type="molecule type" value="Genomic_DNA"/>
</dbReference>
<keyword evidence="4" id="KW-0804">Transcription</keyword>
<comment type="caution">
    <text evidence="7">The sequence shown here is derived from an EMBL/GenBank/DDBJ whole genome shotgun (WGS) entry which is preliminary data.</text>
</comment>
<proteinExistence type="predicted"/>
<feature type="DNA-binding region" description="H-T-H motif" evidence="5">
    <location>
        <begin position="41"/>
        <end position="60"/>
    </location>
</feature>
<keyword evidence="3 5" id="KW-0238">DNA-binding</keyword>
<evidence type="ECO:0000256" key="3">
    <source>
        <dbReference type="ARBA" id="ARBA00023125"/>
    </source>
</evidence>